<organism evidence="1 2">
    <name type="scientific">Lentibacillus kapialis</name>
    <dbReference type="NCBI Taxonomy" id="340214"/>
    <lineage>
        <taxon>Bacteria</taxon>
        <taxon>Bacillati</taxon>
        <taxon>Bacillota</taxon>
        <taxon>Bacilli</taxon>
        <taxon>Bacillales</taxon>
        <taxon>Bacillaceae</taxon>
        <taxon>Lentibacillus</taxon>
    </lineage>
</organism>
<dbReference type="EMBL" id="BMNQ01000003">
    <property type="protein sequence ID" value="GGJ85549.1"/>
    <property type="molecule type" value="Genomic_DNA"/>
</dbReference>
<dbReference type="Proteomes" id="UP000658382">
    <property type="component" value="Unassembled WGS sequence"/>
</dbReference>
<accession>A0A917PMX8</accession>
<reference evidence="1" key="1">
    <citation type="journal article" date="2014" name="Int. J. Syst. Evol. Microbiol.">
        <title>Complete genome sequence of Corynebacterium casei LMG S-19264T (=DSM 44701T), isolated from a smear-ripened cheese.</title>
        <authorList>
            <consortium name="US DOE Joint Genome Institute (JGI-PGF)"/>
            <person name="Walter F."/>
            <person name="Albersmeier A."/>
            <person name="Kalinowski J."/>
            <person name="Ruckert C."/>
        </authorList>
    </citation>
    <scope>NUCLEOTIDE SEQUENCE</scope>
    <source>
        <strain evidence="1">JCM 12580</strain>
    </source>
</reference>
<gene>
    <name evidence="1" type="primary">ypiF</name>
    <name evidence="1" type="ORF">GCM10007063_05100</name>
</gene>
<dbReference type="RefSeq" id="WP_188631495.1">
    <property type="nucleotide sequence ID" value="NZ_BMNQ01000003.1"/>
</dbReference>
<name>A0A917PMX8_9BACI</name>
<comment type="caution">
    <text evidence="1">The sequence shown here is derived from an EMBL/GenBank/DDBJ whole genome shotgun (WGS) entry which is preliminary data.</text>
</comment>
<keyword evidence="2" id="KW-1185">Reference proteome</keyword>
<sequence length="156" mass="18533">MKWTKQDLQQYVQAKEYIDTIILPLIPFHFLTDSSLEKDAFQREVLSVFIRELEKEITGRVMLCPDYNYLKSADKKTEVVRINSWVENIRSQPFDHFFFITADSGWKKFDQAMQGTLIWNPHIVTESMQAREKQSVVHSQVQQVGELIRSYWQDDK</sequence>
<dbReference type="AlphaFoldDB" id="A0A917PMX8"/>
<reference evidence="1" key="2">
    <citation type="submission" date="2020-09" db="EMBL/GenBank/DDBJ databases">
        <authorList>
            <person name="Sun Q."/>
            <person name="Ohkuma M."/>
        </authorList>
    </citation>
    <scope>NUCLEOTIDE SEQUENCE</scope>
    <source>
        <strain evidence="1">JCM 12580</strain>
    </source>
</reference>
<proteinExistence type="predicted"/>
<protein>
    <recommendedName>
        <fullName evidence="3">DUF2487 family protein</fullName>
    </recommendedName>
</protein>
<evidence type="ECO:0008006" key="3">
    <source>
        <dbReference type="Google" id="ProtNLM"/>
    </source>
</evidence>
<dbReference type="Pfam" id="PF10673">
    <property type="entry name" value="DUF2487"/>
    <property type="match status" value="1"/>
</dbReference>
<dbReference type="InterPro" id="IPR019615">
    <property type="entry name" value="DUF2487"/>
</dbReference>
<evidence type="ECO:0000313" key="1">
    <source>
        <dbReference type="EMBL" id="GGJ85549.1"/>
    </source>
</evidence>
<evidence type="ECO:0000313" key="2">
    <source>
        <dbReference type="Proteomes" id="UP000658382"/>
    </source>
</evidence>